<dbReference type="PROSITE" id="PS00211">
    <property type="entry name" value="ABC_TRANSPORTER_1"/>
    <property type="match status" value="1"/>
</dbReference>
<dbReference type="Pfam" id="PF00005">
    <property type="entry name" value="ABC_tran"/>
    <property type="match status" value="1"/>
</dbReference>
<dbReference type="EC" id="7.6.2.-" evidence="9"/>
<dbReference type="SMART" id="SM00382">
    <property type="entry name" value="AAA"/>
    <property type="match status" value="1"/>
</dbReference>
<feature type="domain" description="ABC transporter" evidence="10">
    <location>
        <begin position="7"/>
        <end position="233"/>
    </location>
</feature>
<dbReference type="Proteomes" id="UP000242515">
    <property type="component" value="Unassembled WGS sequence"/>
</dbReference>
<keyword evidence="6 9" id="KW-0067">ATP-binding</keyword>
<evidence type="ECO:0000256" key="7">
    <source>
        <dbReference type="ARBA" id="ARBA00022967"/>
    </source>
</evidence>
<evidence type="ECO:0000256" key="4">
    <source>
        <dbReference type="ARBA" id="ARBA00022519"/>
    </source>
</evidence>
<evidence type="ECO:0000256" key="5">
    <source>
        <dbReference type="ARBA" id="ARBA00022741"/>
    </source>
</evidence>
<protein>
    <recommendedName>
        <fullName evidence="9">Lipoprotein-releasing system ATP-binding protein LolD</fullName>
        <ecNumber evidence="9">7.6.2.-</ecNumber>
    </recommendedName>
</protein>
<comment type="similarity">
    <text evidence="1">Belongs to the ABC transporter superfamily. Drug exporter-2 (TC 3.A.1.117) family.</text>
</comment>
<sequence length="234" mass="25026">MNNSPLLQCSALCKTYREGAVSTEVLKQVSFSIAERELVSIIGSSGSGKSTLLHLLGGLDQPTSGEVLFKGQSLNSMSASAKADLRNQQLGFIYQFHHLLPDFTALENVAMPLLIGGCSAQEAAHRADEMLNAVGLSPRGKHRPSELSGGERQRVAIARALVNKPSLVMADEPTGNLDARNADAIFALLGELNQSQGTAFLVVTHDLALAKRLDRQMEMRDGVLHAQPVLQGVS</sequence>
<keyword evidence="2 9" id="KW-0813">Transport</keyword>
<keyword evidence="4 9" id="KW-0997">Cell inner membrane</keyword>
<comment type="function">
    <text evidence="9">Part of the ABC transporter complex LolCDE involved in the translocation of mature outer membrane-directed lipoproteins, from the inner membrane to the periplasmic chaperone, LolA. Responsible for the formation of the LolA-lipoprotein complex in an ATP-dependent manner.</text>
</comment>
<dbReference type="InterPro" id="IPR017871">
    <property type="entry name" value="ABC_transporter-like_CS"/>
</dbReference>
<evidence type="ECO:0000256" key="6">
    <source>
        <dbReference type="ARBA" id="ARBA00022840"/>
    </source>
</evidence>
<evidence type="ECO:0000256" key="8">
    <source>
        <dbReference type="ARBA" id="ARBA00023136"/>
    </source>
</evidence>
<dbReference type="Gene3D" id="3.40.50.300">
    <property type="entry name" value="P-loop containing nucleotide triphosphate hydrolases"/>
    <property type="match status" value="1"/>
</dbReference>
<keyword evidence="8 9" id="KW-0472">Membrane</keyword>
<keyword evidence="7 9" id="KW-1278">Translocase</keyword>
<dbReference type="FunFam" id="3.40.50.300:FF:000230">
    <property type="entry name" value="Lipoprotein-releasing system ATP-binding protein LolD"/>
    <property type="match status" value="1"/>
</dbReference>
<dbReference type="SUPFAM" id="SSF52540">
    <property type="entry name" value="P-loop containing nucleoside triphosphate hydrolases"/>
    <property type="match status" value="1"/>
</dbReference>
<dbReference type="GO" id="GO:0005886">
    <property type="term" value="C:plasma membrane"/>
    <property type="evidence" value="ECO:0007669"/>
    <property type="project" value="UniProtKB-SubCell"/>
</dbReference>
<keyword evidence="3 9" id="KW-1003">Cell membrane</keyword>
<dbReference type="NCBIfam" id="TIGR02211">
    <property type="entry name" value="LolD_lipo_ex"/>
    <property type="match status" value="1"/>
</dbReference>
<keyword evidence="5 9" id="KW-0547">Nucleotide-binding</keyword>
<gene>
    <name evidence="9" type="primary">lolD</name>
    <name evidence="11" type="ORF">SAMN05216522_103300</name>
</gene>
<evidence type="ECO:0000313" key="11">
    <source>
        <dbReference type="EMBL" id="SEQ51904.1"/>
    </source>
</evidence>
<dbReference type="InterPro" id="IPR015854">
    <property type="entry name" value="ABC_transpr_LolD-like"/>
</dbReference>
<dbReference type="PANTHER" id="PTHR24220:SF689">
    <property type="entry name" value="LIPOPROTEIN-RELEASING SYSTEM ATP-BINDING PROTEIN LOLD"/>
    <property type="match status" value="1"/>
</dbReference>
<comment type="similarity">
    <text evidence="9">Belongs to the ABC transporter superfamily. Lipoprotein translocase (TC 3.A.1.125) family.</text>
</comment>
<evidence type="ECO:0000256" key="9">
    <source>
        <dbReference type="RuleBase" id="RU367068"/>
    </source>
</evidence>
<name>A0A1H9GPG2_9GAMM</name>
<comment type="subunit">
    <text evidence="9">The complex is composed of two ATP-binding proteins (LolD) and two transmembrane proteins (LolC and LolE).</text>
</comment>
<dbReference type="InterPro" id="IPR003593">
    <property type="entry name" value="AAA+_ATPase"/>
</dbReference>
<dbReference type="InterPro" id="IPR003439">
    <property type="entry name" value="ABC_transporter-like_ATP-bd"/>
</dbReference>
<dbReference type="InterPro" id="IPR017911">
    <property type="entry name" value="MacB-like_ATP-bd"/>
</dbReference>
<evidence type="ECO:0000259" key="10">
    <source>
        <dbReference type="PROSITE" id="PS50893"/>
    </source>
</evidence>
<dbReference type="GO" id="GO:0016887">
    <property type="term" value="F:ATP hydrolysis activity"/>
    <property type="evidence" value="ECO:0007669"/>
    <property type="project" value="InterPro"/>
</dbReference>
<dbReference type="InterPro" id="IPR027417">
    <property type="entry name" value="P-loop_NTPase"/>
</dbReference>
<dbReference type="RefSeq" id="WP_092674203.1">
    <property type="nucleotide sequence ID" value="NZ_FOGC01000003.1"/>
</dbReference>
<reference evidence="12" key="1">
    <citation type="submission" date="2016-10" db="EMBL/GenBank/DDBJ databases">
        <authorList>
            <person name="Varghese N."/>
            <person name="Submissions S."/>
        </authorList>
    </citation>
    <scope>NUCLEOTIDE SEQUENCE [LARGE SCALE GENOMIC DNA]</scope>
    <source>
        <strain evidence="12">8N4</strain>
    </source>
</reference>
<dbReference type="GO" id="GO:0022857">
    <property type="term" value="F:transmembrane transporter activity"/>
    <property type="evidence" value="ECO:0007669"/>
    <property type="project" value="TreeGrafter"/>
</dbReference>
<accession>A0A1H9GPG2</accession>
<organism evidence="11 12">
    <name type="scientific">Rosenbergiella nectarea</name>
    <dbReference type="NCBI Taxonomy" id="988801"/>
    <lineage>
        <taxon>Bacteria</taxon>
        <taxon>Pseudomonadati</taxon>
        <taxon>Pseudomonadota</taxon>
        <taxon>Gammaproteobacteria</taxon>
        <taxon>Enterobacterales</taxon>
        <taxon>Erwiniaceae</taxon>
        <taxon>Rosenbergiella</taxon>
    </lineage>
</organism>
<dbReference type="GO" id="GO:0044874">
    <property type="term" value="P:lipoprotein localization to outer membrane"/>
    <property type="evidence" value="ECO:0007669"/>
    <property type="project" value="TreeGrafter"/>
</dbReference>
<dbReference type="NCBIfam" id="NF008639">
    <property type="entry name" value="PRK11629.1"/>
    <property type="match status" value="1"/>
</dbReference>
<dbReference type="PANTHER" id="PTHR24220">
    <property type="entry name" value="IMPORT ATP-BINDING PROTEIN"/>
    <property type="match status" value="1"/>
</dbReference>
<dbReference type="AlphaFoldDB" id="A0A1H9GPG2"/>
<evidence type="ECO:0000256" key="2">
    <source>
        <dbReference type="ARBA" id="ARBA00022448"/>
    </source>
</evidence>
<evidence type="ECO:0000256" key="1">
    <source>
        <dbReference type="ARBA" id="ARBA00006526"/>
    </source>
</evidence>
<keyword evidence="11" id="KW-0449">Lipoprotein</keyword>
<proteinExistence type="inferred from homology"/>
<dbReference type="GO" id="GO:0089705">
    <property type="term" value="P:protein localization to outer membrane"/>
    <property type="evidence" value="ECO:0007669"/>
    <property type="project" value="TreeGrafter"/>
</dbReference>
<keyword evidence="12" id="KW-1185">Reference proteome</keyword>
<dbReference type="EMBL" id="FOGC01000003">
    <property type="protein sequence ID" value="SEQ51904.1"/>
    <property type="molecule type" value="Genomic_DNA"/>
</dbReference>
<comment type="subcellular location">
    <subcellularLocation>
        <location evidence="9">Cell inner membrane</location>
        <topology evidence="9">Peripheral membrane protein</topology>
    </subcellularLocation>
</comment>
<dbReference type="PROSITE" id="PS50893">
    <property type="entry name" value="ABC_TRANSPORTER_2"/>
    <property type="match status" value="1"/>
</dbReference>
<dbReference type="STRING" id="988801.SAMN05216522_103300"/>
<dbReference type="OrthoDB" id="9801477at2"/>
<dbReference type="CDD" id="cd03255">
    <property type="entry name" value="ABC_MJ0796_LolCDE_FtsE"/>
    <property type="match status" value="1"/>
</dbReference>
<dbReference type="GO" id="GO:0005524">
    <property type="term" value="F:ATP binding"/>
    <property type="evidence" value="ECO:0007669"/>
    <property type="project" value="UniProtKB-UniRule"/>
</dbReference>
<dbReference type="InterPro" id="IPR011924">
    <property type="entry name" value="LolD_lipo_ATP-bd"/>
</dbReference>
<evidence type="ECO:0000256" key="3">
    <source>
        <dbReference type="ARBA" id="ARBA00022475"/>
    </source>
</evidence>
<evidence type="ECO:0000313" key="12">
    <source>
        <dbReference type="Proteomes" id="UP000242515"/>
    </source>
</evidence>